<evidence type="ECO:0000256" key="2">
    <source>
        <dbReference type="ARBA" id="ARBA00022448"/>
    </source>
</evidence>
<keyword evidence="3 5" id="KW-0375">Hydrogen ion transport</keyword>
<evidence type="ECO:0000256" key="4">
    <source>
        <dbReference type="ARBA" id="ARBA00023065"/>
    </source>
</evidence>
<evidence type="ECO:0000256" key="5">
    <source>
        <dbReference type="PIRNR" id="PIRNR015945"/>
    </source>
</evidence>
<dbReference type="SUPFAM" id="SSF159468">
    <property type="entry name" value="AtpF-like"/>
    <property type="match status" value="1"/>
</dbReference>
<name>A0A7S3UI28_OXYMA</name>
<dbReference type="EMBL" id="HBJB01000616">
    <property type="protein sequence ID" value="CAE0840552.1"/>
    <property type="molecule type" value="Transcribed_RNA"/>
</dbReference>
<comment type="similarity">
    <text evidence="1 5">Belongs to the V-ATPase F subunit family.</text>
</comment>
<evidence type="ECO:0000256" key="1">
    <source>
        <dbReference type="ARBA" id="ARBA00010148"/>
    </source>
</evidence>
<keyword evidence="2 5" id="KW-0813">Transport</keyword>
<dbReference type="EMBL" id="HBIT01002633">
    <property type="protein sequence ID" value="CAE0615245.1"/>
    <property type="molecule type" value="Transcribed_RNA"/>
</dbReference>
<reference evidence="6" key="1">
    <citation type="submission" date="2021-01" db="EMBL/GenBank/DDBJ databases">
        <authorList>
            <person name="Corre E."/>
            <person name="Pelletier E."/>
            <person name="Niang G."/>
            <person name="Scheremetjew M."/>
            <person name="Finn R."/>
            <person name="Kale V."/>
            <person name="Holt S."/>
            <person name="Cochrane G."/>
            <person name="Meng A."/>
            <person name="Brown T."/>
            <person name="Cohen L."/>
        </authorList>
    </citation>
    <scope>NUCLEOTIDE SEQUENCE</scope>
    <source>
        <strain evidence="6">CCMP1795</strain>
        <strain evidence="7">LB1974</strain>
    </source>
</reference>
<dbReference type="GO" id="GO:0046961">
    <property type="term" value="F:proton-transporting ATPase activity, rotational mechanism"/>
    <property type="evidence" value="ECO:0007669"/>
    <property type="project" value="InterPro"/>
</dbReference>
<dbReference type="FunFam" id="3.40.50.10580:FF:000004">
    <property type="entry name" value="V-type proton ATPase subunit F"/>
    <property type="match status" value="1"/>
</dbReference>
<dbReference type="NCBIfam" id="TIGR01101">
    <property type="entry name" value="V_ATP_synt_F"/>
    <property type="match status" value="1"/>
</dbReference>
<evidence type="ECO:0000313" key="8">
    <source>
        <dbReference type="EMBL" id="CAE0840557.1"/>
    </source>
</evidence>
<dbReference type="EMBL" id="HBJB01000619">
    <property type="protein sequence ID" value="CAE0840557.1"/>
    <property type="molecule type" value="Transcribed_RNA"/>
</dbReference>
<protein>
    <recommendedName>
        <fullName evidence="5">V-type proton ATPase subunit F</fullName>
    </recommendedName>
</protein>
<dbReference type="PANTHER" id="PTHR13861:SF2">
    <property type="entry name" value="V-TYPE PROTON ATPASE SUBUNIT F"/>
    <property type="match status" value="1"/>
</dbReference>
<evidence type="ECO:0000313" key="6">
    <source>
        <dbReference type="EMBL" id="CAE0615245.1"/>
    </source>
</evidence>
<accession>A0A7S3UI28</accession>
<evidence type="ECO:0000256" key="3">
    <source>
        <dbReference type="ARBA" id="ARBA00022781"/>
    </source>
</evidence>
<dbReference type="InterPro" id="IPR005772">
    <property type="entry name" value="ATPase_V1-cplx_fsu_euk"/>
</dbReference>
<dbReference type="AlphaFoldDB" id="A0A7S3UI28"/>
<proteinExistence type="inferred from homology"/>
<comment type="function">
    <text evidence="5">Subunit of the V1 complex of vacuolar(H+)-ATPase (V-ATPase), a multisubunit enzyme composed of a peripheral complex (V1) that hydrolyzes ATP and a membrane integral complex (V0) that translocates protons. V-ATPase is responsible for acidifying and maintaining the pH of intracellular compartments.</text>
</comment>
<dbReference type="InterPro" id="IPR036906">
    <property type="entry name" value="ATPase_V1_fsu_sf"/>
</dbReference>
<organism evidence="6">
    <name type="scientific">Oxyrrhis marina</name>
    <name type="common">Dinoflagellate</name>
    <dbReference type="NCBI Taxonomy" id="2969"/>
    <lineage>
        <taxon>Eukaryota</taxon>
        <taxon>Sar</taxon>
        <taxon>Alveolata</taxon>
        <taxon>Dinophyceae</taxon>
        <taxon>Oxyrrhinales</taxon>
        <taxon>Oxyrrhinaceae</taxon>
        <taxon>Oxyrrhis</taxon>
    </lineage>
</organism>
<evidence type="ECO:0000313" key="7">
    <source>
        <dbReference type="EMBL" id="CAE0840552.1"/>
    </source>
</evidence>
<dbReference type="InterPro" id="IPR008218">
    <property type="entry name" value="ATPase_V1-cplx_f_g_su"/>
</dbReference>
<dbReference type="Pfam" id="PF01990">
    <property type="entry name" value="ATP-synt_F"/>
    <property type="match status" value="1"/>
</dbReference>
<dbReference type="PIRSF" id="PIRSF015945">
    <property type="entry name" value="ATPase_V1_F_euk"/>
    <property type="match status" value="1"/>
</dbReference>
<gene>
    <name evidence="6" type="ORF">OMAR00292_LOCUS1120</name>
    <name evidence="7" type="ORF">OMAR00294_LOCUS539</name>
    <name evidence="8" type="ORF">OMAR00294_LOCUS542</name>
</gene>
<dbReference type="GO" id="GO:0033180">
    <property type="term" value="C:proton-transporting V-type ATPase, V1 domain"/>
    <property type="evidence" value="ECO:0007669"/>
    <property type="project" value="InterPro"/>
</dbReference>
<dbReference type="PANTHER" id="PTHR13861">
    <property type="entry name" value="VACUOLAR ATP SYNTHASE SUBUNIT F"/>
    <property type="match status" value="1"/>
</dbReference>
<sequence>MGRKKFLNQTDMKVAVIGDEDTVTGFVLAGVGQRDGQGATNFLTVDSKTKRRDVEEKFHEMAGRKDIGVILINQTIAEDIRHVLTDHTARGIVVPTVLEIPSKEKPYDPNADQVMQRVKVFFGGNIDTSDW</sequence>
<dbReference type="Gene3D" id="3.40.50.10580">
    <property type="entry name" value="ATPase, V1 complex, subunit F"/>
    <property type="match status" value="1"/>
</dbReference>
<comment type="subunit">
    <text evidence="5">V-ATPase is a heteromultimeric enzyme made up of two complexes: the ATP-hydrolytic V1 complex and the proton translocation V0 complex.</text>
</comment>
<keyword evidence="4 5" id="KW-0406">Ion transport</keyword>